<accession>A0ABP8MG82</accession>
<reference evidence="3" key="1">
    <citation type="journal article" date="2019" name="Int. J. Syst. Evol. Microbiol.">
        <title>The Global Catalogue of Microorganisms (GCM) 10K type strain sequencing project: providing services to taxonomists for standard genome sequencing and annotation.</title>
        <authorList>
            <consortium name="The Broad Institute Genomics Platform"/>
            <consortium name="The Broad Institute Genome Sequencing Center for Infectious Disease"/>
            <person name="Wu L."/>
            <person name="Ma J."/>
        </authorList>
    </citation>
    <scope>NUCLEOTIDE SEQUENCE [LARGE SCALE GENOMIC DNA]</scope>
    <source>
        <strain evidence="3">JCM 17927</strain>
    </source>
</reference>
<keyword evidence="3" id="KW-1185">Reference proteome</keyword>
<organism evidence="2 3">
    <name type="scientific">Nibrella saemangeumensis</name>
    <dbReference type="NCBI Taxonomy" id="1084526"/>
    <lineage>
        <taxon>Bacteria</taxon>
        <taxon>Pseudomonadati</taxon>
        <taxon>Bacteroidota</taxon>
        <taxon>Cytophagia</taxon>
        <taxon>Cytophagales</taxon>
        <taxon>Spirosomataceae</taxon>
        <taxon>Nibrella</taxon>
    </lineage>
</organism>
<evidence type="ECO:0000259" key="1">
    <source>
        <dbReference type="Pfam" id="PF14289"/>
    </source>
</evidence>
<evidence type="ECO:0000313" key="3">
    <source>
        <dbReference type="Proteomes" id="UP001501175"/>
    </source>
</evidence>
<sequence length="216" mass="24729">MLTAGFALLTSAVSAQHTYQLRSTIQGLNQAKIFLRKQDNNNARVLTVDTTRAQNGTFSFRRAIPEIDFYTVSVEGVPGQTSFIWDHDVVLTGDTKDLRTAEVAGSPLTDEWKKFQTEVDLPYRDQLMTLYNARQQSPANTAVAERVANEEKRLKQEQMQKVQQYIRTNRTSLLSLFLLNSHWTAFSKADAKALYDQLDPTFRTHSVAKRLERQLW</sequence>
<dbReference type="EMBL" id="BAABHD010000005">
    <property type="protein sequence ID" value="GAA4448453.1"/>
    <property type="molecule type" value="Genomic_DNA"/>
</dbReference>
<dbReference type="Pfam" id="PF14289">
    <property type="entry name" value="DUF4369"/>
    <property type="match status" value="1"/>
</dbReference>
<gene>
    <name evidence="2" type="ORF">GCM10023189_06340</name>
</gene>
<protein>
    <recommendedName>
        <fullName evidence="1">DUF4369 domain-containing protein</fullName>
    </recommendedName>
</protein>
<comment type="caution">
    <text evidence="2">The sequence shown here is derived from an EMBL/GenBank/DDBJ whole genome shotgun (WGS) entry which is preliminary data.</text>
</comment>
<dbReference type="Proteomes" id="UP001501175">
    <property type="component" value="Unassembled WGS sequence"/>
</dbReference>
<evidence type="ECO:0000313" key="2">
    <source>
        <dbReference type="EMBL" id="GAA4448453.1"/>
    </source>
</evidence>
<name>A0ABP8MG82_9BACT</name>
<dbReference type="InterPro" id="IPR025380">
    <property type="entry name" value="DUF4369"/>
</dbReference>
<proteinExistence type="predicted"/>
<feature type="domain" description="DUF4369" evidence="1">
    <location>
        <begin position="19"/>
        <end position="112"/>
    </location>
</feature>